<dbReference type="SUPFAM" id="SSF109604">
    <property type="entry name" value="HD-domain/PDEase-like"/>
    <property type="match status" value="1"/>
</dbReference>
<comment type="caution">
    <text evidence="2">The sequence shown here is derived from an EMBL/GenBank/DDBJ whole genome shotgun (WGS) entry which is preliminary data.</text>
</comment>
<name>A0A9X3LGZ6_9BACL</name>
<evidence type="ECO:0000259" key="1">
    <source>
        <dbReference type="PROSITE" id="PS51832"/>
    </source>
</evidence>
<dbReference type="AlphaFoldDB" id="A0A9X3LGZ6"/>
<dbReference type="Gene3D" id="1.10.3210.10">
    <property type="entry name" value="Hypothetical protein af1432"/>
    <property type="match status" value="1"/>
</dbReference>
<dbReference type="PANTHER" id="PTHR43155">
    <property type="entry name" value="CYCLIC DI-GMP PHOSPHODIESTERASE PA4108-RELATED"/>
    <property type="match status" value="1"/>
</dbReference>
<dbReference type="Proteomes" id="UP001152173">
    <property type="component" value="Unassembled WGS sequence"/>
</dbReference>
<sequence>MTLSIEQIIDIKEKTSLHRNDVGHAISTYIGKSDEIGYSLFSLLPRRSFWVRYSTEDVESAIEKYTVVQGKLEVQYEGDTFFLHKGDTLDASEYPELLSFYGEEAVEILVEMTASVFERNFRNTEIVQRDAASIERVDGYTFHHCSRIKDYSIELWKKLGQPIERVRMLRWGAYFHDIGKLAIPLEILNKKEKFTPEEWEIMKSHTTLGAQMMREHEIEWLRDSAFIVEEHHERFDGKGYPYGLKEDEISLEAAIVSVVDSFDAMTTDRIYRDSLTVEEAIQEIIRGRGTQFNPVVVDAFLKLLHEQQFKWR</sequence>
<dbReference type="SMART" id="SM00471">
    <property type="entry name" value="HDc"/>
    <property type="match status" value="1"/>
</dbReference>
<dbReference type="InterPro" id="IPR037522">
    <property type="entry name" value="HD_GYP_dom"/>
</dbReference>
<dbReference type="NCBIfam" id="TIGR00277">
    <property type="entry name" value="HDIG"/>
    <property type="match status" value="1"/>
</dbReference>
<protein>
    <submittedName>
        <fullName evidence="2">HD-GYP domain-containing protein</fullName>
    </submittedName>
</protein>
<accession>A0A9X3LGZ6</accession>
<dbReference type="EMBL" id="JAMKBJ010000004">
    <property type="protein sequence ID" value="MCZ8536826.1"/>
    <property type="molecule type" value="Genomic_DNA"/>
</dbReference>
<feature type="domain" description="HD-GYP" evidence="1">
    <location>
        <begin position="119"/>
        <end position="312"/>
    </location>
</feature>
<evidence type="ECO:0000313" key="2">
    <source>
        <dbReference type="EMBL" id="MCZ8536826.1"/>
    </source>
</evidence>
<organism evidence="2 3">
    <name type="scientific">Paenisporosarcina quisquiliarum</name>
    <dbReference type="NCBI Taxonomy" id="365346"/>
    <lineage>
        <taxon>Bacteria</taxon>
        <taxon>Bacillati</taxon>
        <taxon>Bacillota</taxon>
        <taxon>Bacilli</taxon>
        <taxon>Bacillales</taxon>
        <taxon>Caryophanaceae</taxon>
        <taxon>Paenisporosarcina</taxon>
    </lineage>
</organism>
<dbReference type="InterPro" id="IPR006675">
    <property type="entry name" value="HDIG_dom"/>
</dbReference>
<reference evidence="2" key="1">
    <citation type="submission" date="2022-05" db="EMBL/GenBank/DDBJ databases">
        <authorList>
            <person name="Colautti A."/>
            <person name="Iacumin L."/>
        </authorList>
    </citation>
    <scope>NUCLEOTIDE SEQUENCE</scope>
    <source>
        <strain evidence="2">SK 55</strain>
    </source>
</reference>
<dbReference type="RefSeq" id="WP_269925923.1">
    <property type="nucleotide sequence ID" value="NZ_JAMKBJ010000004.1"/>
</dbReference>
<dbReference type="InterPro" id="IPR003607">
    <property type="entry name" value="HD/PDEase_dom"/>
</dbReference>
<dbReference type="Pfam" id="PF13487">
    <property type="entry name" value="HD_5"/>
    <property type="match status" value="1"/>
</dbReference>
<evidence type="ECO:0000313" key="3">
    <source>
        <dbReference type="Proteomes" id="UP001152173"/>
    </source>
</evidence>
<gene>
    <name evidence="2" type="ORF">M9R32_06495</name>
</gene>
<dbReference type="PROSITE" id="PS51832">
    <property type="entry name" value="HD_GYP"/>
    <property type="match status" value="1"/>
</dbReference>
<proteinExistence type="predicted"/>
<keyword evidence="3" id="KW-1185">Reference proteome</keyword>
<dbReference type="CDD" id="cd00077">
    <property type="entry name" value="HDc"/>
    <property type="match status" value="1"/>
</dbReference>